<organism evidence="1 2">
    <name type="scientific">Hexamita inflata</name>
    <dbReference type="NCBI Taxonomy" id="28002"/>
    <lineage>
        <taxon>Eukaryota</taxon>
        <taxon>Metamonada</taxon>
        <taxon>Diplomonadida</taxon>
        <taxon>Hexamitidae</taxon>
        <taxon>Hexamitinae</taxon>
        <taxon>Hexamita</taxon>
    </lineage>
</organism>
<evidence type="ECO:0000313" key="1">
    <source>
        <dbReference type="EMBL" id="CAL6011517.1"/>
    </source>
</evidence>
<protein>
    <submittedName>
        <fullName evidence="1">Uncharacterized protein</fullName>
    </submittedName>
</protein>
<sequence>MKFSYIWLKTVIIQCSKKARRDFQVFYIQSIFSQICKFSLVKLDKNHQNYQLMIERKEHHDKKQRYVLSKLKSKGYQALINITDTQINDLSLESIKQQHNINNRDIFRGGRTEYYYNIFYNLYTLNDNQCLKGLDYTSMMLQNLPLRGLVVGKDWLNYWQRL</sequence>
<proteinExistence type="predicted"/>
<name>A0ABP1IAP2_9EUKA</name>
<accession>A0ABP1IAP2</accession>
<gene>
    <name evidence="1" type="ORF">HINF_LOCUS22861</name>
</gene>
<comment type="caution">
    <text evidence="1">The sequence shown here is derived from an EMBL/GenBank/DDBJ whole genome shotgun (WGS) entry which is preliminary data.</text>
</comment>
<dbReference type="EMBL" id="CAXDID020000064">
    <property type="protein sequence ID" value="CAL6011517.1"/>
    <property type="molecule type" value="Genomic_DNA"/>
</dbReference>
<reference evidence="1 2" key="1">
    <citation type="submission" date="2024-07" db="EMBL/GenBank/DDBJ databases">
        <authorList>
            <person name="Akdeniz Z."/>
        </authorList>
    </citation>
    <scope>NUCLEOTIDE SEQUENCE [LARGE SCALE GENOMIC DNA]</scope>
</reference>
<dbReference type="Proteomes" id="UP001642409">
    <property type="component" value="Unassembled WGS sequence"/>
</dbReference>
<evidence type="ECO:0000313" key="2">
    <source>
        <dbReference type="Proteomes" id="UP001642409"/>
    </source>
</evidence>
<keyword evidence="2" id="KW-1185">Reference proteome</keyword>